<feature type="region of interest" description="Disordered" evidence="1">
    <location>
        <begin position="1"/>
        <end position="53"/>
    </location>
</feature>
<reference evidence="2 3" key="1">
    <citation type="submission" date="2023-02" db="EMBL/GenBank/DDBJ databases">
        <authorList>
            <person name="Maleckis M."/>
        </authorList>
    </citation>
    <scope>NUCLEOTIDE SEQUENCE [LARGE SCALE GENOMIC DNA]</scope>
    <source>
        <strain evidence="2 3">P8-A2</strain>
    </source>
</reference>
<dbReference type="EMBL" id="JARAKF010000001">
    <property type="protein sequence ID" value="MDU8997522.1"/>
    <property type="molecule type" value="Genomic_DNA"/>
</dbReference>
<evidence type="ECO:0000313" key="3">
    <source>
        <dbReference type="Proteomes" id="UP001257627"/>
    </source>
</evidence>
<evidence type="ECO:0000256" key="1">
    <source>
        <dbReference type="SAM" id="MobiDB-lite"/>
    </source>
</evidence>
<proteinExistence type="predicted"/>
<accession>A0ABU3UUD3</accession>
<name>A0ABU3UUD3_9ACTN</name>
<protein>
    <submittedName>
        <fullName evidence="2">Uncharacterized protein</fullName>
    </submittedName>
</protein>
<comment type="caution">
    <text evidence="2">The sequence shown here is derived from an EMBL/GenBank/DDBJ whole genome shotgun (WGS) entry which is preliminary data.</text>
</comment>
<dbReference type="RefSeq" id="WP_164405952.1">
    <property type="nucleotide sequence ID" value="NZ_JAPEMK010000001.1"/>
</dbReference>
<gene>
    <name evidence="2" type="ORF">PU648_35305</name>
</gene>
<keyword evidence="3" id="KW-1185">Reference proteome</keyword>
<evidence type="ECO:0000313" key="2">
    <source>
        <dbReference type="EMBL" id="MDU8997522.1"/>
    </source>
</evidence>
<sequence length="53" mass="5594">MKFGPDRPGPSTAFVGRSVSRPRIRLDLTGMTAEDRAHAEASSTPMPGPTADP</sequence>
<organism evidence="2 3">
    <name type="scientific">Streptomyces mirabilis</name>
    <dbReference type="NCBI Taxonomy" id="68239"/>
    <lineage>
        <taxon>Bacteria</taxon>
        <taxon>Bacillati</taxon>
        <taxon>Actinomycetota</taxon>
        <taxon>Actinomycetes</taxon>
        <taxon>Kitasatosporales</taxon>
        <taxon>Streptomycetaceae</taxon>
        <taxon>Streptomyces</taxon>
    </lineage>
</organism>
<dbReference type="Proteomes" id="UP001257627">
    <property type="component" value="Unassembled WGS sequence"/>
</dbReference>